<dbReference type="Proteomes" id="UP000023152">
    <property type="component" value="Unassembled WGS sequence"/>
</dbReference>
<keyword evidence="3" id="KW-1185">Reference proteome</keyword>
<accession>X6PDJ2</accession>
<gene>
    <name evidence="2" type="ORF">RFI_01326</name>
</gene>
<dbReference type="Gene3D" id="1.25.10.10">
    <property type="entry name" value="Leucine-rich Repeat Variant"/>
    <property type="match status" value="1"/>
</dbReference>
<dbReference type="GO" id="GO:0016887">
    <property type="term" value="F:ATP hydrolysis activity"/>
    <property type="evidence" value="ECO:0007669"/>
    <property type="project" value="InterPro"/>
</dbReference>
<dbReference type="GO" id="GO:0017025">
    <property type="term" value="F:TBP-class protein binding"/>
    <property type="evidence" value="ECO:0007669"/>
    <property type="project" value="InterPro"/>
</dbReference>
<dbReference type="AlphaFoldDB" id="X6PDJ2"/>
<dbReference type="Pfam" id="PF02985">
    <property type="entry name" value="HEAT"/>
    <property type="match status" value="1"/>
</dbReference>
<dbReference type="InterPro" id="IPR044972">
    <property type="entry name" value="Mot1"/>
</dbReference>
<dbReference type="SUPFAM" id="SSF48371">
    <property type="entry name" value="ARM repeat"/>
    <property type="match status" value="1"/>
</dbReference>
<dbReference type="EMBL" id="ASPP01001347">
    <property type="protein sequence ID" value="ETO35737.1"/>
    <property type="molecule type" value="Genomic_DNA"/>
</dbReference>
<proteinExistence type="predicted"/>
<evidence type="ECO:0000256" key="1">
    <source>
        <dbReference type="ARBA" id="ARBA00022737"/>
    </source>
</evidence>
<dbReference type="PANTHER" id="PTHR36498">
    <property type="entry name" value="TATA-BINDING PROTEIN-ASSOCIATED FACTOR 172"/>
    <property type="match status" value="1"/>
</dbReference>
<organism evidence="2 3">
    <name type="scientific">Reticulomyxa filosa</name>
    <dbReference type="NCBI Taxonomy" id="46433"/>
    <lineage>
        <taxon>Eukaryota</taxon>
        <taxon>Sar</taxon>
        <taxon>Rhizaria</taxon>
        <taxon>Retaria</taxon>
        <taxon>Foraminifera</taxon>
        <taxon>Monothalamids</taxon>
        <taxon>Reticulomyxidae</taxon>
        <taxon>Reticulomyxa</taxon>
    </lineage>
</organism>
<dbReference type="GO" id="GO:0003677">
    <property type="term" value="F:DNA binding"/>
    <property type="evidence" value="ECO:0007669"/>
    <property type="project" value="InterPro"/>
</dbReference>
<reference evidence="2 3" key="1">
    <citation type="journal article" date="2013" name="Curr. Biol.">
        <title>The Genome of the Foraminiferan Reticulomyxa filosa.</title>
        <authorList>
            <person name="Glockner G."/>
            <person name="Hulsmann N."/>
            <person name="Schleicher M."/>
            <person name="Noegel A.A."/>
            <person name="Eichinger L."/>
            <person name="Gallinger C."/>
            <person name="Pawlowski J."/>
            <person name="Sierra R."/>
            <person name="Euteneuer U."/>
            <person name="Pillet L."/>
            <person name="Moustafa A."/>
            <person name="Platzer M."/>
            <person name="Groth M."/>
            <person name="Szafranski K."/>
            <person name="Schliwa M."/>
        </authorList>
    </citation>
    <scope>NUCLEOTIDE SEQUENCE [LARGE SCALE GENOMIC DNA]</scope>
</reference>
<evidence type="ECO:0000313" key="2">
    <source>
        <dbReference type="EMBL" id="ETO35737.1"/>
    </source>
</evidence>
<name>X6PDJ2_RETFI</name>
<protein>
    <submittedName>
        <fullName evidence="2">TATA-binding protein-associated factor</fullName>
    </submittedName>
</protein>
<dbReference type="OrthoDB" id="10252227at2759"/>
<dbReference type="InterPro" id="IPR011989">
    <property type="entry name" value="ARM-like"/>
</dbReference>
<dbReference type="InterPro" id="IPR000357">
    <property type="entry name" value="HEAT"/>
</dbReference>
<dbReference type="PANTHER" id="PTHR36498:SF1">
    <property type="entry name" value="TATA-BINDING PROTEIN-ASSOCIATED FACTOR 172"/>
    <property type="match status" value="1"/>
</dbReference>
<evidence type="ECO:0000313" key="3">
    <source>
        <dbReference type="Proteomes" id="UP000023152"/>
    </source>
</evidence>
<sequence length="173" mass="19466">MSSRVDRLFILLQDEHNPLVRKTAAEQIGEISSISPDKTSTLLLKAVSLLFDKVWETRVAAGSCIQEICKHHAVYMAVANDDKAALEEALLPFLRTTKELNRSEILSNGKKLLSSFPDNESEENKIDEFLMTPKALSEKSLRSKLLLQRIGLAKRTQEVGTSCYALWSRKCIM</sequence>
<dbReference type="InterPro" id="IPR016024">
    <property type="entry name" value="ARM-type_fold"/>
</dbReference>
<comment type="caution">
    <text evidence="2">The sequence shown here is derived from an EMBL/GenBank/DDBJ whole genome shotgun (WGS) entry which is preliminary data.</text>
</comment>
<keyword evidence="1" id="KW-0677">Repeat</keyword>